<evidence type="ECO:0000313" key="2">
    <source>
        <dbReference type="Proteomes" id="UP001055811"/>
    </source>
</evidence>
<dbReference type="Proteomes" id="UP001055811">
    <property type="component" value="Linkage Group LG03"/>
</dbReference>
<dbReference type="EMBL" id="CM042011">
    <property type="protein sequence ID" value="KAI3765751.1"/>
    <property type="molecule type" value="Genomic_DNA"/>
</dbReference>
<keyword evidence="2" id="KW-1185">Reference proteome</keyword>
<proteinExistence type="predicted"/>
<organism evidence="1 2">
    <name type="scientific">Cichorium intybus</name>
    <name type="common">Chicory</name>
    <dbReference type="NCBI Taxonomy" id="13427"/>
    <lineage>
        <taxon>Eukaryota</taxon>
        <taxon>Viridiplantae</taxon>
        <taxon>Streptophyta</taxon>
        <taxon>Embryophyta</taxon>
        <taxon>Tracheophyta</taxon>
        <taxon>Spermatophyta</taxon>
        <taxon>Magnoliopsida</taxon>
        <taxon>eudicotyledons</taxon>
        <taxon>Gunneridae</taxon>
        <taxon>Pentapetalae</taxon>
        <taxon>asterids</taxon>
        <taxon>campanulids</taxon>
        <taxon>Asterales</taxon>
        <taxon>Asteraceae</taxon>
        <taxon>Cichorioideae</taxon>
        <taxon>Cichorieae</taxon>
        <taxon>Cichoriinae</taxon>
        <taxon>Cichorium</taxon>
    </lineage>
</organism>
<protein>
    <submittedName>
        <fullName evidence="1">Uncharacterized protein</fullName>
    </submittedName>
</protein>
<reference evidence="1 2" key="2">
    <citation type="journal article" date="2022" name="Mol. Ecol. Resour.">
        <title>The genomes of chicory, endive, great burdock and yacon provide insights into Asteraceae paleo-polyploidization history and plant inulin production.</title>
        <authorList>
            <person name="Fan W."/>
            <person name="Wang S."/>
            <person name="Wang H."/>
            <person name="Wang A."/>
            <person name="Jiang F."/>
            <person name="Liu H."/>
            <person name="Zhao H."/>
            <person name="Xu D."/>
            <person name="Zhang Y."/>
        </authorList>
    </citation>
    <scope>NUCLEOTIDE SEQUENCE [LARGE SCALE GENOMIC DNA]</scope>
    <source>
        <strain evidence="2">cv. Punajuju</strain>
        <tissue evidence="1">Leaves</tissue>
    </source>
</reference>
<gene>
    <name evidence="1" type="ORF">L2E82_15794</name>
</gene>
<accession>A0ACB9F486</accession>
<reference evidence="2" key="1">
    <citation type="journal article" date="2022" name="Mol. Ecol. Resour.">
        <title>The genomes of chicory, endive, great burdock and yacon provide insights into Asteraceae palaeo-polyploidization history and plant inulin production.</title>
        <authorList>
            <person name="Fan W."/>
            <person name="Wang S."/>
            <person name="Wang H."/>
            <person name="Wang A."/>
            <person name="Jiang F."/>
            <person name="Liu H."/>
            <person name="Zhao H."/>
            <person name="Xu D."/>
            <person name="Zhang Y."/>
        </authorList>
    </citation>
    <scope>NUCLEOTIDE SEQUENCE [LARGE SCALE GENOMIC DNA]</scope>
    <source>
        <strain evidence="2">cv. Punajuju</strain>
    </source>
</reference>
<evidence type="ECO:0000313" key="1">
    <source>
        <dbReference type="EMBL" id="KAI3765751.1"/>
    </source>
</evidence>
<name>A0ACB9F486_CICIN</name>
<comment type="caution">
    <text evidence="1">The sequence shown here is derived from an EMBL/GenBank/DDBJ whole genome shotgun (WGS) entry which is preliminary data.</text>
</comment>
<sequence length="70" mass="7965">MVYPIGTVLILRAPPSTSLVLTSPLYLLRPKCTFVTVWGGMGWIMEIKWQSKAFHIHFLPYAVHPTVKKP</sequence>